<dbReference type="GO" id="GO:0006950">
    <property type="term" value="P:response to stress"/>
    <property type="evidence" value="ECO:0007669"/>
    <property type="project" value="UniProtKB-ARBA"/>
</dbReference>
<protein>
    <submittedName>
        <fullName evidence="3">SprT-like domain-containing protein</fullName>
    </submittedName>
</protein>
<reference evidence="3 4" key="1">
    <citation type="journal article" date="2019" name="Int. J. Syst. Evol. Microbiol.">
        <title>The Global Catalogue of Microorganisms (GCM) 10K type strain sequencing project: providing services to taxonomists for standard genome sequencing and annotation.</title>
        <authorList>
            <consortium name="The Broad Institute Genomics Platform"/>
            <consortium name="The Broad Institute Genome Sequencing Center for Infectious Disease"/>
            <person name="Wu L."/>
            <person name="Ma J."/>
        </authorList>
    </citation>
    <scope>NUCLEOTIDE SEQUENCE [LARGE SCALE GENOMIC DNA]</scope>
    <source>
        <strain evidence="3 4">CGMCC 1.12237</strain>
    </source>
</reference>
<gene>
    <name evidence="3" type="ORF">ACFPJ5_14010</name>
</gene>
<feature type="region of interest" description="Disordered" evidence="1">
    <location>
        <begin position="1"/>
        <end position="40"/>
    </location>
</feature>
<dbReference type="EMBL" id="JBHSKX010000002">
    <property type="protein sequence ID" value="MFC5368046.1"/>
    <property type="molecule type" value="Genomic_DNA"/>
</dbReference>
<accession>A0ABD5RE06</accession>
<dbReference type="AlphaFoldDB" id="A0ABD5RE06"/>
<keyword evidence="4" id="KW-1185">Reference proteome</keyword>
<dbReference type="Pfam" id="PF10263">
    <property type="entry name" value="SprT-like"/>
    <property type="match status" value="1"/>
</dbReference>
<organism evidence="3 4">
    <name type="scientific">Salinirubrum litoreum</name>
    <dbReference type="NCBI Taxonomy" id="1126234"/>
    <lineage>
        <taxon>Archaea</taxon>
        <taxon>Methanobacteriati</taxon>
        <taxon>Methanobacteriota</taxon>
        <taxon>Stenosarchaea group</taxon>
        <taxon>Halobacteria</taxon>
        <taxon>Halobacteriales</taxon>
        <taxon>Haloferacaceae</taxon>
        <taxon>Salinirubrum</taxon>
    </lineage>
</organism>
<evidence type="ECO:0000313" key="4">
    <source>
        <dbReference type="Proteomes" id="UP001596201"/>
    </source>
</evidence>
<feature type="compositionally biased region" description="Basic and acidic residues" evidence="1">
    <location>
        <begin position="1"/>
        <end position="10"/>
    </location>
</feature>
<dbReference type="InterPro" id="IPR006640">
    <property type="entry name" value="SprT-like_domain"/>
</dbReference>
<feature type="domain" description="SprT-like" evidence="2">
    <location>
        <begin position="45"/>
        <end position="191"/>
    </location>
</feature>
<dbReference type="Proteomes" id="UP001596201">
    <property type="component" value="Unassembled WGS sequence"/>
</dbReference>
<proteinExistence type="predicted"/>
<feature type="compositionally biased region" description="Basic and acidic residues" evidence="1">
    <location>
        <begin position="18"/>
        <end position="28"/>
    </location>
</feature>
<sequence>MDRDECRAEAEAASSGDTSERAVERAGWRDGSGWPSPDSPAALRRQAAAYARTVPLGVDLDRIDWEVSRRAKRRAGACLHHRETGRQTIRLTWAAYESFGWERFAGTIRHELAHAWEFQRFDESSHGRRFRRVANRIDAPLSCPPFSEARLLLRCRNDDCDWRARRYRACPTVTRPDGRRCGDCGSRYRVFHVASGETWASADGYERARSRLGDRW</sequence>
<evidence type="ECO:0000256" key="1">
    <source>
        <dbReference type="SAM" id="MobiDB-lite"/>
    </source>
</evidence>
<comment type="caution">
    <text evidence="3">The sequence shown here is derived from an EMBL/GenBank/DDBJ whole genome shotgun (WGS) entry which is preliminary data.</text>
</comment>
<name>A0ABD5RE06_9EURY</name>
<evidence type="ECO:0000259" key="2">
    <source>
        <dbReference type="SMART" id="SM00731"/>
    </source>
</evidence>
<dbReference type="SMART" id="SM00731">
    <property type="entry name" value="SprT"/>
    <property type="match status" value="1"/>
</dbReference>
<dbReference type="RefSeq" id="WP_227230283.1">
    <property type="nucleotide sequence ID" value="NZ_JAJCVJ010000002.1"/>
</dbReference>
<evidence type="ECO:0000313" key="3">
    <source>
        <dbReference type="EMBL" id="MFC5368046.1"/>
    </source>
</evidence>